<dbReference type="InterPro" id="IPR037758">
    <property type="entry name" value="CCDC54"/>
</dbReference>
<dbReference type="PANTHER" id="PTHR37880:SF1">
    <property type="entry name" value="COILED-COIL DOMAIN-CONTAINING PROTEIN 54"/>
    <property type="match status" value="1"/>
</dbReference>
<comment type="caution">
    <text evidence="3">The sequence shown here is derived from an EMBL/GenBank/DDBJ whole genome shotgun (WGS) entry which is preliminary data.</text>
</comment>
<reference evidence="3" key="1">
    <citation type="journal article" date="2021" name="Evol. Appl.">
        <title>The genome of the Pyrenean desman and the effects of bottlenecks and inbreeding on the genomic landscape of an endangered species.</title>
        <authorList>
            <person name="Escoda L."/>
            <person name="Castresana J."/>
        </authorList>
    </citation>
    <scope>NUCLEOTIDE SEQUENCE</scope>
    <source>
        <strain evidence="3">IBE-C5619</strain>
    </source>
</reference>
<gene>
    <name evidence="3" type="ORF">J0S82_011946</name>
</gene>
<keyword evidence="2" id="KW-1133">Transmembrane helix</keyword>
<dbReference type="EMBL" id="JAGFMF010011942">
    <property type="protein sequence ID" value="KAG8509494.1"/>
    <property type="molecule type" value="Genomic_DNA"/>
</dbReference>
<evidence type="ECO:0000256" key="1">
    <source>
        <dbReference type="SAM" id="MobiDB-lite"/>
    </source>
</evidence>
<sequence>MWSSNLSKIRKSLKNVYHKCKNQYSEPTRYPSMTSYDRDQEDISNDEEMNVTVMFQDIKTTQIELLNQMTNIISEVSKIQKNVDFYQKQTEGMETRMNADENKQRTVTKGIFSMKEDINALKKKVIELENQNSCSSIHCLEILERENGKEIIELLQQLMQPETLKKASTTTNSEIPSKEPKIMPSYLQPTDQSEEKTISSKVKKMKKSKQQNASRCLKKANPHIHIYPDFSTWIKLTFVHGGKWGFFLSPTNLEEFIQWLLSRPTIPPEEPQLIIQRYYPLTGPIASLTTICLSVFNYIYCLFGSSKEQVK</sequence>
<feature type="transmembrane region" description="Helical" evidence="2">
    <location>
        <begin position="278"/>
        <end position="303"/>
    </location>
</feature>
<dbReference type="PANTHER" id="PTHR37880">
    <property type="entry name" value="COILED-COIL DOMAIN-CONTAINING PROTEIN 54"/>
    <property type="match status" value="1"/>
</dbReference>
<dbReference type="AlphaFoldDB" id="A0A8J6ADQ0"/>
<keyword evidence="4" id="KW-1185">Reference proteome</keyword>
<accession>A0A8J6ADQ0</accession>
<organism evidence="3 4">
    <name type="scientific">Galemys pyrenaicus</name>
    <name type="common">Iberian desman</name>
    <name type="synonym">Pyrenean desman</name>
    <dbReference type="NCBI Taxonomy" id="202257"/>
    <lineage>
        <taxon>Eukaryota</taxon>
        <taxon>Metazoa</taxon>
        <taxon>Chordata</taxon>
        <taxon>Craniata</taxon>
        <taxon>Vertebrata</taxon>
        <taxon>Euteleostomi</taxon>
        <taxon>Mammalia</taxon>
        <taxon>Eutheria</taxon>
        <taxon>Laurasiatheria</taxon>
        <taxon>Eulipotyphla</taxon>
        <taxon>Talpidae</taxon>
        <taxon>Galemys</taxon>
    </lineage>
</organism>
<feature type="region of interest" description="Disordered" evidence="1">
    <location>
        <begin position="168"/>
        <end position="195"/>
    </location>
</feature>
<evidence type="ECO:0000313" key="3">
    <source>
        <dbReference type="EMBL" id="KAG8509494.1"/>
    </source>
</evidence>
<dbReference type="Proteomes" id="UP000700334">
    <property type="component" value="Unassembled WGS sequence"/>
</dbReference>
<evidence type="ECO:0000256" key="2">
    <source>
        <dbReference type="SAM" id="Phobius"/>
    </source>
</evidence>
<name>A0A8J6ADQ0_GALPY</name>
<proteinExistence type="predicted"/>
<keyword evidence="2" id="KW-0812">Transmembrane</keyword>
<dbReference type="OrthoDB" id="9446450at2759"/>
<keyword evidence="2" id="KW-0472">Membrane</keyword>
<protein>
    <submittedName>
        <fullName evidence="3">Coiled-coil domain-containing protein 54</fullName>
    </submittedName>
</protein>
<evidence type="ECO:0000313" key="4">
    <source>
        <dbReference type="Proteomes" id="UP000700334"/>
    </source>
</evidence>